<evidence type="ECO:0008006" key="4">
    <source>
        <dbReference type="Google" id="ProtNLM"/>
    </source>
</evidence>
<gene>
    <name evidence="2" type="ORF">GCM10017567_78080</name>
</gene>
<dbReference type="PROSITE" id="PS51257">
    <property type="entry name" value="PROKAR_LIPOPROTEIN"/>
    <property type="match status" value="1"/>
</dbReference>
<protein>
    <recommendedName>
        <fullName evidence="4">DUF4352 domain-containing protein</fullName>
    </recommendedName>
</protein>
<comment type="caution">
    <text evidence="2">The sequence shown here is derived from an EMBL/GenBank/DDBJ whole genome shotgun (WGS) entry which is preliminary data.</text>
</comment>
<organism evidence="2 3">
    <name type="scientific">Amycolatopsis bullii</name>
    <dbReference type="NCBI Taxonomy" id="941987"/>
    <lineage>
        <taxon>Bacteria</taxon>
        <taxon>Bacillati</taxon>
        <taxon>Actinomycetota</taxon>
        <taxon>Actinomycetes</taxon>
        <taxon>Pseudonocardiales</taxon>
        <taxon>Pseudonocardiaceae</taxon>
        <taxon>Amycolatopsis</taxon>
    </lineage>
</organism>
<name>A0ABQ3KTH0_9PSEU</name>
<keyword evidence="3" id="KW-1185">Reference proteome</keyword>
<reference evidence="3" key="1">
    <citation type="journal article" date="2019" name="Int. J. Syst. Evol. Microbiol.">
        <title>The Global Catalogue of Microorganisms (GCM) 10K type strain sequencing project: providing services to taxonomists for standard genome sequencing and annotation.</title>
        <authorList>
            <consortium name="The Broad Institute Genomics Platform"/>
            <consortium name="The Broad Institute Genome Sequencing Center for Infectious Disease"/>
            <person name="Wu L."/>
            <person name="Ma J."/>
        </authorList>
    </citation>
    <scope>NUCLEOTIDE SEQUENCE [LARGE SCALE GENOMIC DNA]</scope>
    <source>
        <strain evidence="3">CGMCC 4.7680</strain>
    </source>
</reference>
<accession>A0ABQ3KTH0</accession>
<sequence length="182" mass="18252">MALARTRKIMFAAGLLGLAVACGVPSPHEGTAALGAAAGSPAGAGASASPAGNDLKFGVDHRFASGLTISVGSPQSFRPSPSAYPQSPRGAAFDVQLTNDGSTTYKLSGLNVTATSGGTAVKQVVDTTQGFTGITDAGKDVLPGRSVHLTLAFAVPREQTQLRLQIRPSATEPAAVTYCGPA</sequence>
<evidence type="ECO:0000256" key="1">
    <source>
        <dbReference type="SAM" id="SignalP"/>
    </source>
</evidence>
<feature type="chain" id="PRO_5047244661" description="DUF4352 domain-containing protein" evidence="1">
    <location>
        <begin position="22"/>
        <end position="182"/>
    </location>
</feature>
<evidence type="ECO:0000313" key="2">
    <source>
        <dbReference type="EMBL" id="GHG44216.1"/>
    </source>
</evidence>
<dbReference type="RefSeq" id="WP_191316360.1">
    <property type="nucleotide sequence ID" value="NZ_BNAW01000060.1"/>
</dbReference>
<proteinExistence type="predicted"/>
<feature type="signal peptide" evidence="1">
    <location>
        <begin position="1"/>
        <end position="21"/>
    </location>
</feature>
<dbReference type="Proteomes" id="UP000649955">
    <property type="component" value="Unassembled WGS sequence"/>
</dbReference>
<dbReference type="EMBL" id="BNAW01000060">
    <property type="protein sequence ID" value="GHG44216.1"/>
    <property type="molecule type" value="Genomic_DNA"/>
</dbReference>
<keyword evidence="1" id="KW-0732">Signal</keyword>
<evidence type="ECO:0000313" key="3">
    <source>
        <dbReference type="Proteomes" id="UP000649955"/>
    </source>
</evidence>